<comment type="caution">
    <text evidence="2">The sequence shown here is derived from an EMBL/GenBank/DDBJ whole genome shotgun (WGS) entry which is preliminary data.</text>
</comment>
<name>A0A5B7H353_PORTR</name>
<reference evidence="2 3" key="1">
    <citation type="submission" date="2019-05" db="EMBL/GenBank/DDBJ databases">
        <title>Another draft genome of Portunus trituberculatus and its Hox gene families provides insights of decapod evolution.</title>
        <authorList>
            <person name="Jeong J.-H."/>
            <person name="Song I."/>
            <person name="Kim S."/>
            <person name="Choi T."/>
            <person name="Kim D."/>
            <person name="Ryu S."/>
            <person name="Kim W."/>
        </authorList>
    </citation>
    <scope>NUCLEOTIDE SEQUENCE [LARGE SCALE GENOMIC DNA]</scope>
    <source>
        <tissue evidence="2">Muscle</tissue>
    </source>
</reference>
<accession>A0A5B7H353</accession>
<sequence length="180" mass="19855">MWKCSRAAQLPWAVNPRVARRCRWGNPRAARGTTGVAGWGGAGRQRVAGTQQRPWEGGGDAEGVCRKRQKTSAARHRRHLQQDAESVCRKTLMALGGCKQSVEWPHVLTHTSPNPWPQPCEYTEGKEAGLFSQGSNMRIRQRLPQAFCSRESTHDVAGERPPLTKLASYTRVTNVSAGLG</sequence>
<gene>
    <name evidence="2" type="ORF">E2C01_058216</name>
</gene>
<dbReference type="AlphaFoldDB" id="A0A5B7H353"/>
<feature type="region of interest" description="Disordered" evidence="1">
    <location>
        <begin position="33"/>
        <end position="63"/>
    </location>
</feature>
<evidence type="ECO:0000313" key="2">
    <source>
        <dbReference type="EMBL" id="MPC64105.1"/>
    </source>
</evidence>
<keyword evidence="3" id="KW-1185">Reference proteome</keyword>
<dbReference type="EMBL" id="VSRR010021644">
    <property type="protein sequence ID" value="MPC64105.1"/>
    <property type="molecule type" value="Genomic_DNA"/>
</dbReference>
<organism evidence="2 3">
    <name type="scientific">Portunus trituberculatus</name>
    <name type="common">Swimming crab</name>
    <name type="synonym">Neptunus trituberculatus</name>
    <dbReference type="NCBI Taxonomy" id="210409"/>
    <lineage>
        <taxon>Eukaryota</taxon>
        <taxon>Metazoa</taxon>
        <taxon>Ecdysozoa</taxon>
        <taxon>Arthropoda</taxon>
        <taxon>Crustacea</taxon>
        <taxon>Multicrustacea</taxon>
        <taxon>Malacostraca</taxon>
        <taxon>Eumalacostraca</taxon>
        <taxon>Eucarida</taxon>
        <taxon>Decapoda</taxon>
        <taxon>Pleocyemata</taxon>
        <taxon>Brachyura</taxon>
        <taxon>Eubrachyura</taxon>
        <taxon>Portunoidea</taxon>
        <taxon>Portunidae</taxon>
        <taxon>Portuninae</taxon>
        <taxon>Portunus</taxon>
    </lineage>
</organism>
<dbReference type="Proteomes" id="UP000324222">
    <property type="component" value="Unassembled WGS sequence"/>
</dbReference>
<protein>
    <submittedName>
        <fullName evidence="2">Uncharacterized protein</fullName>
    </submittedName>
</protein>
<proteinExistence type="predicted"/>
<evidence type="ECO:0000256" key="1">
    <source>
        <dbReference type="SAM" id="MobiDB-lite"/>
    </source>
</evidence>
<evidence type="ECO:0000313" key="3">
    <source>
        <dbReference type="Proteomes" id="UP000324222"/>
    </source>
</evidence>